<feature type="region of interest" description="Disordered" evidence="1">
    <location>
        <begin position="187"/>
        <end position="235"/>
    </location>
</feature>
<dbReference type="EMBL" id="CADEAL010002779">
    <property type="protein sequence ID" value="CAB1442082.1"/>
    <property type="molecule type" value="Genomic_DNA"/>
</dbReference>
<evidence type="ECO:0000313" key="3">
    <source>
        <dbReference type="Proteomes" id="UP001153269"/>
    </source>
</evidence>
<evidence type="ECO:0000256" key="1">
    <source>
        <dbReference type="SAM" id="MobiDB-lite"/>
    </source>
</evidence>
<accession>A0A9N7YXW1</accession>
<organism evidence="2 3">
    <name type="scientific">Pleuronectes platessa</name>
    <name type="common">European plaice</name>
    <dbReference type="NCBI Taxonomy" id="8262"/>
    <lineage>
        <taxon>Eukaryota</taxon>
        <taxon>Metazoa</taxon>
        <taxon>Chordata</taxon>
        <taxon>Craniata</taxon>
        <taxon>Vertebrata</taxon>
        <taxon>Euteleostomi</taxon>
        <taxon>Actinopterygii</taxon>
        <taxon>Neopterygii</taxon>
        <taxon>Teleostei</taxon>
        <taxon>Neoteleostei</taxon>
        <taxon>Acanthomorphata</taxon>
        <taxon>Carangaria</taxon>
        <taxon>Pleuronectiformes</taxon>
        <taxon>Pleuronectoidei</taxon>
        <taxon>Pleuronectidae</taxon>
        <taxon>Pleuronectes</taxon>
    </lineage>
</organism>
<comment type="caution">
    <text evidence="2">The sequence shown here is derived from an EMBL/GenBank/DDBJ whole genome shotgun (WGS) entry which is preliminary data.</text>
</comment>
<proteinExistence type="predicted"/>
<dbReference type="AlphaFoldDB" id="A0A9N7YXW1"/>
<sequence length="235" mass="25975">MSNNNQTIREWEVKGCKVREIRVSHLGLPHFYVLNISQNTTLRSGSSPDPPTRHGCLPNRSGNEVLSSLAASDTETLDQSGRFGQLQGSKAQRGLMVRLGCPIIVLHVFSLFTQTASTQDILYPYGPGNRDLETPKMDDGSSPEISLLIPFVFFNIPYRSIYVNNNGVISFNVQMCTTASAEMSITENPPSEKYWKGQRKMSGSTSRMCPPSPLPGSLLQHGTRSPSMEEARQPQ</sequence>
<protein>
    <submittedName>
        <fullName evidence="2">Uncharacterized protein</fullName>
    </submittedName>
</protein>
<evidence type="ECO:0000313" key="2">
    <source>
        <dbReference type="EMBL" id="CAB1442082.1"/>
    </source>
</evidence>
<name>A0A9N7YXW1_PLEPL</name>
<keyword evidence="3" id="KW-1185">Reference proteome</keyword>
<reference evidence="2" key="1">
    <citation type="submission" date="2020-03" db="EMBL/GenBank/DDBJ databases">
        <authorList>
            <person name="Weist P."/>
        </authorList>
    </citation>
    <scope>NUCLEOTIDE SEQUENCE</scope>
</reference>
<dbReference type="Proteomes" id="UP001153269">
    <property type="component" value="Unassembled WGS sequence"/>
</dbReference>
<gene>
    <name evidence="2" type="ORF">PLEPLA_LOCUS29785</name>
</gene>